<feature type="signal peptide" evidence="1">
    <location>
        <begin position="1"/>
        <end position="19"/>
    </location>
</feature>
<dbReference type="OMA" id="FMKYNFY"/>
<accession>A0A8W8JTM3</accession>
<keyword evidence="3" id="KW-1185">Reference proteome</keyword>
<proteinExistence type="predicted"/>
<organism evidence="2 3">
    <name type="scientific">Magallana gigas</name>
    <name type="common">Pacific oyster</name>
    <name type="synonym">Crassostrea gigas</name>
    <dbReference type="NCBI Taxonomy" id="29159"/>
    <lineage>
        <taxon>Eukaryota</taxon>
        <taxon>Metazoa</taxon>
        <taxon>Spiralia</taxon>
        <taxon>Lophotrochozoa</taxon>
        <taxon>Mollusca</taxon>
        <taxon>Bivalvia</taxon>
        <taxon>Autobranchia</taxon>
        <taxon>Pteriomorphia</taxon>
        <taxon>Ostreida</taxon>
        <taxon>Ostreoidea</taxon>
        <taxon>Ostreidae</taxon>
        <taxon>Magallana</taxon>
    </lineage>
</organism>
<reference evidence="2" key="1">
    <citation type="submission" date="2022-08" db="UniProtKB">
        <authorList>
            <consortium name="EnsemblMetazoa"/>
        </authorList>
    </citation>
    <scope>IDENTIFICATION</scope>
    <source>
        <strain evidence="2">05x7-T-G4-1.051#20</strain>
    </source>
</reference>
<dbReference type="Proteomes" id="UP000005408">
    <property type="component" value="Unassembled WGS sequence"/>
</dbReference>
<evidence type="ECO:0000313" key="2">
    <source>
        <dbReference type="EnsemblMetazoa" id="G20800.3:cds"/>
    </source>
</evidence>
<dbReference type="EnsemblMetazoa" id="G20800.2">
    <property type="protein sequence ID" value="G20800.2:cds"/>
    <property type="gene ID" value="G20800"/>
</dbReference>
<sequence>MYLTPSFLLALLSASVISGTFVHVTQEPFLSMGWTFKYDPAPGVAVMRSSFKVSPNDTCHVYKLTDRQRHDIHSTSGEFKVEIMMIDAVVTHHGEAMTAQELNNTSYPLWKFCEHQLHFMKYNFYV</sequence>
<dbReference type="EnsemblMetazoa" id="G20800.3">
    <property type="protein sequence ID" value="G20800.3:cds"/>
    <property type="gene ID" value="G20800"/>
</dbReference>
<feature type="chain" id="PRO_5042431132" evidence="1">
    <location>
        <begin position="20"/>
        <end position="126"/>
    </location>
</feature>
<keyword evidence="1" id="KW-0732">Signal</keyword>
<evidence type="ECO:0000313" key="3">
    <source>
        <dbReference type="Proteomes" id="UP000005408"/>
    </source>
</evidence>
<protein>
    <submittedName>
        <fullName evidence="2">Uncharacterized protein</fullName>
    </submittedName>
</protein>
<name>A0A8W8JTM3_MAGGI</name>
<dbReference type="EnsemblMetazoa" id="G20800.4">
    <property type="protein sequence ID" value="G20800.4:cds"/>
    <property type="gene ID" value="G20800"/>
</dbReference>
<dbReference type="OrthoDB" id="6112448at2759"/>
<dbReference type="AlphaFoldDB" id="A0A8W8JTM3"/>
<evidence type="ECO:0000256" key="1">
    <source>
        <dbReference type="SAM" id="SignalP"/>
    </source>
</evidence>